<sequence length="235" mass="27100">MTIPEVKTKTLAIASRANSKLVRKTTKQLDKLLRVQQLEPTRGNPTRTKQINQELKEQVKEESNEEPEHQHNPLEEQQLLSLTSKSGFDSDGIPYDSDSPTDVALRNARHYDGPIPGIDDTSSDEDAGSDTERINKLLQYQEIDMQEDDQQRYFHGTSANFYPRRYNNNPIRSIYTNRVMIGWIMTTFDGNLATFGPSPQYPMRCQHDDTMKWEECRKDECLLHATQKAKALRLL</sequence>
<dbReference type="EMBL" id="VYYT01000089">
    <property type="protein sequence ID" value="KAK2770932.1"/>
    <property type="molecule type" value="Genomic_DNA"/>
</dbReference>
<evidence type="ECO:0000313" key="1">
    <source>
        <dbReference type="EMBL" id="KAK2770932.1"/>
    </source>
</evidence>
<comment type="caution">
    <text evidence="1">The sequence shown here is derived from an EMBL/GenBank/DDBJ whole genome shotgun (WGS) entry which is preliminary data.</text>
</comment>
<proteinExistence type="predicted"/>
<reference evidence="1" key="1">
    <citation type="submission" date="2023-02" db="EMBL/GenBank/DDBJ databases">
        <title>Colletotrichum kahawae CIFC_Que2 genome sequencing and assembly.</title>
        <authorList>
            <person name="Baroncelli R."/>
        </authorList>
    </citation>
    <scope>NUCLEOTIDE SEQUENCE</scope>
    <source>
        <strain evidence="1">CIFC_Que2</strain>
    </source>
</reference>
<keyword evidence="2" id="KW-1185">Reference proteome</keyword>
<accession>A0AAD9YK15</accession>
<dbReference type="Proteomes" id="UP001281614">
    <property type="component" value="Unassembled WGS sequence"/>
</dbReference>
<gene>
    <name evidence="1" type="ORF">CKAH01_14599</name>
</gene>
<dbReference type="AlphaFoldDB" id="A0AAD9YK15"/>
<organism evidence="1 2">
    <name type="scientific">Colletotrichum kahawae</name>
    <name type="common">Coffee berry disease fungus</name>
    <dbReference type="NCBI Taxonomy" id="34407"/>
    <lineage>
        <taxon>Eukaryota</taxon>
        <taxon>Fungi</taxon>
        <taxon>Dikarya</taxon>
        <taxon>Ascomycota</taxon>
        <taxon>Pezizomycotina</taxon>
        <taxon>Sordariomycetes</taxon>
        <taxon>Hypocreomycetidae</taxon>
        <taxon>Glomerellales</taxon>
        <taxon>Glomerellaceae</taxon>
        <taxon>Colletotrichum</taxon>
        <taxon>Colletotrichum gloeosporioides species complex</taxon>
    </lineage>
</organism>
<evidence type="ECO:0000313" key="2">
    <source>
        <dbReference type="Proteomes" id="UP001281614"/>
    </source>
</evidence>
<protein>
    <submittedName>
        <fullName evidence="1">Uncharacterized protein</fullName>
    </submittedName>
</protein>
<name>A0AAD9YK15_COLKA</name>